<evidence type="ECO:0000256" key="2">
    <source>
        <dbReference type="RuleBase" id="RU362039"/>
    </source>
</evidence>
<dbReference type="RefSeq" id="WP_404314175.1">
    <property type="nucleotide sequence ID" value="NZ_JAUIYO010000001.1"/>
</dbReference>
<proteinExistence type="inferred from homology"/>
<dbReference type="InterPro" id="IPR000979">
    <property type="entry name" value="Phosphodiesterase_MJ0936/Vps29"/>
</dbReference>
<dbReference type="EMBL" id="JAUIYO010000001">
    <property type="protein sequence ID" value="MFK2824552.1"/>
    <property type="molecule type" value="Genomic_DNA"/>
</dbReference>
<dbReference type="InterPro" id="IPR041802">
    <property type="entry name" value="MPP_YfcE"/>
</dbReference>
<dbReference type="EC" id="3.1.4.-" evidence="2"/>
<comment type="cofactor">
    <cofactor evidence="2">
        <name>a divalent metal cation</name>
        <dbReference type="ChEBI" id="CHEBI:60240"/>
    </cofactor>
</comment>
<name>A0ABW8I503_9BACI</name>
<evidence type="ECO:0000313" key="5">
    <source>
        <dbReference type="Proteomes" id="UP001619911"/>
    </source>
</evidence>
<dbReference type="NCBIfam" id="TIGR00040">
    <property type="entry name" value="yfcE"/>
    <property type="match status" value="1"/>
</dbReference>
<keyword evidence="5" id="KW-1185">Reference proteome</keyword>
<dbReference type="CDD" id="cd00841">
    <property type="entry name" value="MPP_YfcE"/>
    <property type="match status" value="1"/>
</dbReference>
<accession>A0ABW8I503</accession>
<evidence type="ECO:0000259" key="3">
    <source>
        <dbReference type="Pfam" id="PF12850"/>
    </source>
</evidence>
<dbReference type="Gene3D" id="3.60.21.10">
    <property type="match status" value="1"/>
</dbReference>
<gene>
    <name evidence="4" type="ORF">QYG89_02420</name>
</gene>
<dbReference type="Pfam" id="PF12850">
    <property type="entry name" value="Metallophos_2"/>
    <property type="match status" value="1"/>
</dbReference>
<sequence>MKVLVVSDSHGWSEMLTELKDRYEGEVNALIHCGDSELDADDPAIQGYVVVRGNCDTEDEFPYDIVEGVEGRRMFITHGHRYNVKMSLMKLSYKAQEYGADFVFFGHTHMLGTEKIDGTIFLNPGSITMPRGSHEKTYSLVEADDGQVNIRFFDDKHQELTELNCTFSL</sequence>
<organism evidence="4 5">
    <name type="scientific">Bacillus lumedeiriae</name>
    <dbReference type="NCBI Taxonomy" id="3058829"/>
    <lineage>
        <taxon>Bacteria</taxon>
        <taxon>Bacillati</taxon>
        <taxon>Bacillota</taxon>
        <taxon>Bacilli</taxon>
        <taxon>Bacillales</taxon>
        <taxon>Bacillaceae</taxon>
        <taxon>Bacillus</taxon>
    </lineage>
</organism>
<dbReference type="SUPFAM" id="SSF56300">
    <property type="entry name" value="Metallo-dependent phosphatases"/>
    <property type="match status" value="1"/>
</dbReference>
<dbReference type="InterPro" id="IPR024654">
    <property type="entry name" value="Calcineurin-like_PHP_lpxH"/>
</dbReference>
<evidence type="ECO:0000313" key="4">
    <source>
        <dbReference type="EMBL" id="MFK2824552.1"/>
    </source>
</evidence>
<protein>
    <recommendedName>
        <fullName evidence="2">Phosphoesterase</fullName>
        <ecNumber evidence="2">3.1.4.-</ecNumber>
    </recommendedName>
</protein>
<dbReference type="InterPro" id="IPR029052">
    <property type="entry name" value="Metallo-depent_PP-like"/>
</dbReference>
<dbReference type="PANTHER" id="PTHR11124">
    <property type="entry name" value="VACUOLAR SORTING PROTEIN VPS29"/>
    <property type="match status" value="1"/>
</dbReference>
<evidence type="ECO:0000256" key="1">
    <source>
        <dbReference type="ARBA" id="ARBA00008950"/>
    </source>
</evidence>
<comment type="similarity">
    <text evidence="1 2">Belongs to the metallophosphoesterase superfamily. YfcE family.</text>
</comment>
<keyword evidence="2" id="KW-0479">Metal-binding</keyword>
<dbReference type="Proteomes" id="UP001619911">
    <property type="component" value="Unassembled WGS sequence"/>
</dbReference>
<reference evidence="4 5" key="1">
    <citation type="submission" date="2023-07" db="EMBL/GenBank/DDBJ databases">
        <title>Bacillus lucianemedeirus sp. nov, a new species isolated from an immunobiological production facility.</title>
        <authorList>
            <person name="Costa L.V."/>
            <person name="Miranda R.V.S.L."/>
            <person name="Brandao M.L.L."/>
            <person name="Reis C.M.F."/>
            <person name="Frazao A.M."/>
            <person name="Cruz F.V."/>
            <person name="Baio P.V.P."/>
            <person name="Veras J.F.C."/>
            <person name="Ramos J.N."/>
            <person name="Vieira V."/>
        </authorList>
    </citation>
    <scope>NUCLEOTIDE SEQUENCE [LARGE SCALE GENOMIC DNA]</scope>
    <source>
        <strain evidence="4 5">B190/17</strain>
    </source>
</reference>
<feature type="domain" description="Calcineurin-like phosphoesterase" evidence="3">
    <location>
        <begin position="1"/>
        <end position="145"/>
    </location>
</feature>
<comment type="caution">
    <text evidence="4">The sequence shown here is derived from an EMBL/GenBank/DDBJ whole genome shotgun (WGS) entry which is preliminary data.</text>
</comment>